<organism evidence="4 5">
    <name type="scientific">Campylobacter gracilis RM3268</name>
    <dbReference type="NCBI Taxonomy" id="553220"/>
    <lineage>
        <taxon>Bacteria</taxon>
        <taxon>Pseudomonadati</taxon>
        <taxon>Campylobacterota</taxon>
        <taxon>Epsilonproteobacteria</taxon>
        <taxon>Campylobacterales</taxon>
        <taxon>Campylobacteraceae</taxon>
        <taxon>Campylobacter</taxon>
    </lineage>
</organism>
<sequence length="332" mass="37039">MKAIKFILLALLLVGEAFASQPGLMRANHDYILNQFGIENNESSKNVVAGIFRAINASDRKQFKHIVTSQSHNAYLVKSEVDNIEAPEFLLYLAMVESHLKNTVTSGASAGGMWQLMPATAKNFGLRVDSAVDERRDPAASTDAAFSYILHLKQNFGKWYLALMAYNCGDQKLKNAIAATGSDDLDRLLKSPALPNETKNFIKRIIKYAYIAQNENMRKILLFESEPWGLKRIAVAPGTKLSAVAKQIGISPSQMQDYNAHIKNGISPLNGKYFFYIPQSKYAEFVVNQGAFQAYEPRLKQRKPGRMLAGLANELSLKDKNEIALNNIKFNK</sequence>
<feature type="chain" id="PRO_5002991348" evidence="2">
    <location>
        <begin position="20"/>
        <end position="332"/>
    </location>
</feature>
<dbReference type="SUPFAM" id="SSF53955">
    <property type="entry name" value="Lysozyme-like"/>
    <property type="match status" value="1"/>
</dbReference>
<name>C8PIT5_9BACT</name>
<comment type="similarity">
    <text evidence="1">Belongs to the transglycosylase Slt family.</text>
</comment>
<evidence type="ECO:0000313" key="5">
    <source>
        <dbReference type="Proteomes" id="UP000005709"/>
    </source>
</evidence>
<proteinExistence type="inferred from homology"/>
<dbReference type="InterPro" id="IPR008258">
    <property type="entry name" value="Transglycosylase_SLT_dom_1"/>
</dbReference>
<dbReference type="Proteomes" id="UP000005709">
    <property type="component" value="Unassembled WGS sequence"/>
</dbReference>
<dbReference type="EMBL" id="ACYG01000027">
    <property type="protein sequence ID" value="EEV16840.1"/>
    <property type="molecule type" value="Genomic_DNA"/>
</dbReference>
<evidence type="ECO:0000313" key="4">
    <source>
        <dbReference type="EMBL" id="EEV16840.1"/>
    </source>
</evidence>
<dbReference type="PANTHER" id="PTHR37423">
    <property type="entry name" value="SOLUBLE LYTIC MUREIN TRANSGLYCOSYLASE-RELATED"/>
    <property type="match status" value="1"/>
</dbReference>
<dbReference type="AlphaFoldDB" id="C8PIT5"/>
<evidence type="ECO:0000256" key="1">
    <source>
        <dbReference type="ARBA" id="ARBA00007734"/>
    </source>
</evidence>
<dbReference type="Pfam" id="PF01464">
    <property type="entry name" value="SLT"/>
    <property type="match status" value="1"/>
</dbReference>
<feature type="signal peptide" evidence="2">
    <location>
        <begin position="1"/>
        <end position="19"/>
    </location>
</feature>
<comment type="caution">
    <text evidence="4">The sequence shown here is derived from an EMBL/GenBank/DDBJ whole genome shotgun (WGS) entry which is preliminary data.</text>
</comment>
<dbReference type="Gene3D" id="1.10.530.10">
    <property type="match status" value="1"/>
</dbReference>
<evidence type="ECO:0000259" key="3">
    <source>
        <dbReference type="Pfam" id="PF01464"/>
    </source>
</evidence>
<dbReference type="PANTHER" id="PTHR37423:SF2">
    <property type="entry name" value="MEMBRANE-BOUND LYTIC MUREIN TRANSGLYCOSYLASE C"/>
    <property type="match status" value="1"/>
</dbReference>
<protein>
    <submittedName>
        <fullName evidence="4">Transglycosylase SLT domain protein</fullName>
    </submittedName>
</protein>
<dbReference type="InterPro" id="IPR023346">
    <property type="entry name" value="Lysozyme-like_dom_sf"/>
</dbReference>
<keyword evidence="5" id="KW-1185">Reference proteome</keyword>
<evidence type="ECO:0000256" key="2">
    <source>
        <dbReference type="SAM" id="SignalP"/>
    </source>
</evidence>
<accession>C8PIT5</accession>
<dbReference type="STRING" id="824.CGRAC_0998"/>
<reference evidence="4 5" key="1">
    <citation type="submission" date="2009-07" db="EMBL/GenBank/DDBJ databases">
        <authorList>
            <person name="Madupu R."/>
            <person name="Sebastian Y."/>
            <person name="Durkin A.S."/>
            <person name="Torralba M."/>
            <person name="Methe B."/>
            <person name="Sutton G.G."/>
            <person name="Strausberg R.L."/>
            <person name="Nelson K.E."/>
        </authorList>
    </citation>
    <scope>NUCLEOTIDE SEQUENCE [LARGE SCALE GENOMIC DNA]</scope>
    <source>
        <strain evidence="4 5">RM3268</strain>
    </source>
</reference>
<dbReference type="CDD" id="cd16894">
    <property type="entry name" value="MltD-like"/>
    <property type="match status" value="1"/>
</dbReference>
<feature type="domain" description="Transglycosylase SLT" evidence="3">
    <location>
        <begin position="86"/>
        <end position="183"/>
    </location>
</feature>
<dbReference type="RefSeq" id="WP_005871677.1">
    <property type="nucleotide sequence ID" value="NZ_ACYG01000027.1"/>
</dbReference>
<keyword evidence="2" id="KW-0732">Signal</keyword>
<gene>
    <name evidence="4" type="ORF">CAMGR0001_1133</name>
</gene>
<dbReference type="eggNOG" id="COG0741">
    <property type="taxonomic scope" value="Bacteria"/>
</dbReference>
<dbReference type="OrthoDB" id="9815002at2"/>